<feature type="transmembrane region" description="Helical" evidence="2">
    <location>
        <begin position="82"/>
        <end position="100"/>
    </location>
</feature>
<sequence length="296" mass="31293">MTNETTIEPTDADADLSPTESNAADEIDDATRAKLLAAENRRLREAYARSRRSRYRKTAAALAVVGLLALALGALAPSVREVLITLGMTGVFAAAVTYFLTPGRFVSADVGDRIYAAHATNGAQIVDELGLRDDRLYLPDGDGRARLYVPSSSDPDLDSVADRRATTDGPFVLSEPRRGVLLESTGAPLLAEFEAGLPGELGATPTTIAAQLCDGLVEQFELAASADPDVDPAGGRVTVAVENTAFGSLDRFDHPIPAFLAVGLAVGLERPVRLEVAPGGERADWLVTCRFETRSG</sequence>
<evidence type="ECO:0000313" key="4">
    <source>
        <dbReference type="EMBL" id="RQH02278.1"/>
    </source>
</evidence>
<evidence type="ECO:0000259" key="3">
    <source>
        <dbReference type="Pfam" id="PF25939"/>
    </source>
</evidence>
<dbReference type="AlphaFoldDB" id="A0A3N6MGV3"/>
<reference evidence="4 5" key="1">
    <citation type="submission" date="2018-10" db="EMBL/GenBank/DDBJ databases">
        <title>Natrarchaeobius chitinivorans gen. nov., sp. nov., and Natrarchaeobius haloalkaliphilus sp. nov., alkaliphilic, chitin-utilizing haloarchaea from hypersaline alkaline lakes.</title>
        <authorList>
            <person name="Sorokin D.Y."/>
            <person name="Elcheninov A.G."/>
            <person name="Kostrikina N.A."/>
            <person name="Bale N.J."/>
            <person name="Sinninghe Damste J.S."/>
            <person name="Khijniak T.V."/>
            <person name="Kublanov I.V."/>
            <person name="Toshchakov S.V."/>
        </authorList>
    </citation>
    <scope>NUCLEOTIDE SEQUENCE [LARGE SCALE GENOMIC DNA]</scope>
    <source>
        <strain evidence="4 5">AArcht7</strain>
    </source>
</reference>
<organism evidence="4 5">
    <name type="scientific">Natrarchaeobius chitinivorans</name>
    <dbReference type="NCBI Taxonomy" id="1679083"/>
    <lineage>
        <taxon>Archaea</taxon>
        <taxon>Methanobacteriati</taxon>
        <taxon>Methanobacteriota</taxon>
        <taxon>Stenosarchaea group</taxon>
        <taxon>Halobacteria</taxon>
        <taxon>Halobacteriales</taxon>
        <taxon>Natrialbaceae</taxon>
        <taxon>Natrarchaeobius</taxon>
    </lineage>
</organism>
<accession>A0A3N6MGV3</accession>
<keyword evidence="2" id="KW-1133">Transmembrane helix</keyword>
<keyword evidence="2" id="KW-0472">Membrane</keyword>
<keyword evidence="5" id="KW-1185">Reference proteome</keyword>
<dbReference type="InterPro" id="IPR058288">
    <property type="entry name" value="DUF7982"/>
</dbReference>
<evidence type="ECO:0000256" key="2">
    <source>
        <dbReference type="SAM" id="Phobius"/>
    </source>
</evidence>
<gene>
    <name evidence="4" type="ORF">EA472_02965</name>
</gene>
<keyword evidence="2" id="KW-0812">Transmembrane</keyword>
<protein>
    <recommendedName>
        <fullName evidence="3">DUF7982 domain-containing protein</fullName>
    </recommendedName>
</protein>
<feature type="domain" description="DUF7982" evidence="3">
    <location>
        <begin position="29"/>
        <end position="291"/>
    </location>
</feature>
<dbReference type="OrthoDB" id="214277at2157"/>
<proteinExistence type="predicted"/>
<dbReference type="EMBL" id="REFZ01000002">
    <property type="protein sequence ID" value="RQH02278.1"/>
    <property type="molecule type" value="Genomic_DNA"/>
</dbReference>
<evidence type="ECO:0000313" key="5">
    <source>
        <dbReference type="Proteomes" id="UP000281431"/>
    </source>
</evidence>
<comment type="caution">
    <text evidence="4">The sequence shown here is derived from an EMBL/GenBank/DDBJ whole genome shotgun (WGS) entry which is preliminary data.</text>
</comment>
<dbReference type="Pfam" id="PF25939">
    <property type="entry name" value="DUF7982"/>
    <property type="match status" value="1"/>
</dbReference>
<feature type="transmembrane region" description="Helical" evidence="2">
    <location>
        <begin position="59"/>
        <end position="76"/>
    </location>
</feature>
<feature type="region of interest" description="Disordered" evidence="1">
    <location>
        <begin position="1"/>
        <end position="26"/>
    </location>
</feature>
<dbReference type="Proteomes" id="UP000281431">
    <property type="component" value="Unassembled WGS sequence"/>
</dbReference>
<name>A0A3N6MGV3_NATCH</name>
<evidence type="ECO:0000256" key="1">
    <source>
        <dbReference type="SAM" id="MobiDB-lite"/>
    </source>
</evidence>